<organism evidence="3 4">
    <name type="scientific">Pseudomonas monteilii</name>
    <dbReference type="NCBI Taxonomy" id="76759"/>
    <lineage>
        <taxon>Bacteria</taxon>
        <taxon>Pseudomonadati</taxon>
        <taxon>Pseudomonadota</taxon>
        <taxon>Gammaproteobacteria</taxon>
        <taxon>Pseudomonadales</taxon>
        <taxon>Pseudomonadaceae</taxon>
        <taxon>Pseudomonas</taxon>
    </lineage>
</organism>
<feature type="transmembrane region" description="Helical" evidence="2">
    <location>
        <begin position="84"/>
        <end position="105"/>
    </location>
</feature>
<dbReference type="EMBL" id="QWLL01000018">
    <property type="protein sequence ID" value="RII78151.1"/>
    <property type="molecule type" value="Genomic_DNA"/>
</dbReference>
<accession>A0A399M8R1</accession>
<dbReference type="RefSeq" id="WP_119369505.1">
    <property type="nucleotide sequence ID" value="NZ_QWLL01000018.1"/>
</dbReference>
<protein>
    <submittedName>
        <fullName evidence="3">Uncharacterized protein</fullName>
    </submittedName>
</protein>
<comment type="caution">
    <text evidence="3">The sequence shown here is derived from an EMBL/GenBank/DDBJ whole genome shotgun (WGS) entry which is preliminary data.</text>
</comment>
<proteinExistence type="predicted"/>
<gene>
    <name evidence="3" type="ORF">D0894_09310</name>
</gene>
<evidence type="ECO:0000313" key="3">
    <source>
        <dbReference type="EMBL" id="RII78151.1"/>
    </source>
</evidence>
<evidence type="ECO:0000256" key="2">
    <source>
        <dbReference type="SAM" id="Phobius"/>
    </source>
</evidence>
<evidence type="ECO:0000256" key="1">
    <source>
        <dbReference type="SAM" id="MobiDB-lite"/>
    </source>
</evidence>
<evidence type="ECO:0000313" key="4">
    <source>
        <dbReference type="Proteomes" id="UP000265875"/>
    </source>
</evidence>
<dbReference type="Proteomes" id="UP000265875">
    <property type="component" value="Unassembled WGS sequence"/>
</dbReference>
<feature type="transmembrane region" description="Helical" evidence="2">
    <location>
        <begin position="43"/>
        <end position="64"/>
    </location>
</feature>
<keyword evidence="2" id="KW-1133">Transmembrane helix</keyword>
<name>A0A399M8R1_9PSED</name>
<keyword evidence="2" id="KW-0472">Membrane</keyword>
<keyword evidence="2" id="KW-0812">Transmembrane</keyword>
<feature type="compositionally biased region" description="Low complexity" evidence="1">
    <location>
        <begin position="127"/>
        <end position="145"/>
    </location>
</feature>
<dbReference type="AlphaFoldDB" id="A0A399M8R1"/>
<feature type="region of interest" description="Disordered" evidence="1">
    <location>
        <begin position="115"/>
        <end position="145"/>
    </location>
</feature>
<sequence>METLMLLVSYVLGIAVASERIVEMVKGIFPLLWQAKQDPKQEAVRRSLLQALSIVIAVGVAFTATAALPNELKALGWVDQKAGTIALGLIAAGGSGFWNALLTLLQNIKDLKKGEVEAQRKGPDGQPSAPSAVSGAAPAGPTASI</sequence>
<reference evidence="3 4" key="1">
    <citation type="submission" date="2018-08" db="EMBL/GenBank/DDBJ databases">
        <title>Draft genome sequence of the cyanotroph, Pseudomonas monteilii BCN3.</title>
        <authorList>
            <person name="Jones L.B."/>
            <person name="Kunz D.A."/>
        </authorList>
    </citation>
    <scope>NUCLEOTIDE SEQUENCE [LARGE SCALE GENOMIC DNA]</scope>
    <source>
        <strain evidence="3 4">BCN3</strain>
    </source>
</reference>